<proteinExistence type="predicted"/>
<evidence type="ECO:0000313" key="2">
    <source>
        <dbReference type="Proteomes" id="UP000177515"/>
    </source>
</evidence>
<sequence length="268" mass="29245">MHSKERGWTPVRKDFVEAEVRCSHALAGVADHAGIAGSDGRPHGVPGGRAIVMRDAQGLEYPFAPDCAQAVVADADALACLPDYTARDAGLATPRAGVQPTPGQAPAVAGRVSAVQRAKTRYRQEALLRAEAERYLVLRIDKVAAVPRIQPSVRYAALEELHERYLRQGGLELAQARRILAIERGPATPYKLKTTNLLDVYTAHTKLCWRMAQSRSLSEQRFLRGLEDWLARHLMLTPAQIESAGLALHPAAFLPPEPARGQTELPGF</sequence>
<accession>A0ABM6F3X1</accession>
<organism evidence="1 2">
    <name type="scientific">Cupriavidus malaysiensis</name>
    <dbReference type="NCBI Taxonomy" id="367825"/>
    <lineage>
        <taxon>Bacteria</taxon>
        <taxon>Pseudomonadati</taxon>
        <taxon>Pseudomonadota</taxon>
        <taxon>Betaproteobacteria</taxon>
        <taxon>Burkholderiales</taxon>
        <taxon>Burkholderiaceae</taxon>
        <taxon>Cupriavidus</taxon>
    </lineage>
</organism>
<dbReference type="Proteomes" id="UP000177515">
    <property type="component" value="Chromosome 1"/>
</dbReference>
<dbReference type="EMBL" id="CP017754">
    <property type="protein sequence ID" value="AOZ06108.1"/>
    <property type="molecule type" value="Genomic_DNA"/>
</dbReference>
<protein>
    <submittedName>
        <fullName evidence="1">Uncharacterized protein</fullName>
    </submittedName>
</protein>
<evidence type="ECO:0000313" key="1">
    <source>
        <dbReference type="EMBL" id="AOZ06108.1"/>
    </source>
</evidence>
<keyword evidence="2" id="KW-1185">Reference proteome</keyword>
<name>A0ABM6F3X1_9BURK</name>
<gene>
    <name evidence="1" type="ORF">BKK80_09880</name>
</gene>
<dbReference type="RefSeq" id="WP_071037093.1">
    <property type="nucleotide sequence ID" value="NZ_CP017754.1"/>
</dbReference>
<reference evidence="1 2" key="1">
    <citation type="submission" date="2016-10" db="EMBL/GenBank/DDBJ databases">
        <title>Complete genome sequences of three Cupriavidus strains isolated from various Malaysian environments.</title>
        <authorList>
            <person name="Abdullah A.A.-A."/>
            <person name="Shafie N.A.H."/>
            <person name="Lau N.S."/>
        </authorList>
    </citation>
    <scope>NUCLEOTIDE SEQUENCE [LARGE SCALE GENOMIC DNA]</scope>
    <source>
        <strain evidence="1 2">USMAA1020</strain>
    </source>
</reference>